<dbReference type="InterPro" id="IPR038109">
    <property type="entry name" value="DNA_bind_recomb_sf"/>
</dbReference>
<dbReference type="Gene3D" id="3.40.50.1390">
    <property type="entry name" value="Resolvase, N-terminal catalytic domain"/>
    <property type="match status" value="1"/>
</dbReference>
<evidence type="ECO:0000313" key="4">
    <source>
        <dbReference type="Proteomes" id="UP000677152"/>
    </source>
</evidence>
<dbReference type="Proteomes" id="UP000677152">
    <property type="component" value="Chromosome"/>
</dbReference>
<protein>
    <submittedName>
        <fullName evidence="3">Recombinase family protein</fullName>
    </submittedName>
</protein>
<feature type="region of interest" description="Disordered" evidence="1">
    <location>
        <begin position="480"/>
        <end position="525"/>
    </location>
</feature>
<dbReference type="InterPro" id="IPR011109">
    <property type="entry name" value="DNA_bind_recombinase_dom"/>
</dbReference>
<feature type="domain" description="Recombinase" evidence="2">
    <location>
        <begin position="209"/>
        <end position="365"/>
    </location>
</feature>
<dbReference type="PANTHER" id="PTHR30461">
    <property type="entry name" value="DNA-INVERTASE FROM LAMBDOID PROPHAGE"/>
    <property type="match status" value="1"/>
</dbReference>
<evidence type="ECO:0000259" key="2">
    <source>
        <dbReference type="PROSITE" id="PS51737"/>
    </source>
</evidence>
<proteinExistence type="predicted"/>
<feature type="compositionally biased region" description="Basic and acidic residues" evidence="1">
    <location>
        <begin position="495"/>
        <end position="525"/>
    </location>
</feature>
<dbReference type="Pfam" id="PF07508">
    <property type="entry name" value="Recombinase"/>
    <property type="match status" value="1"/>
</dbReference>
<dbReference type="CDD" id="cd00338">
    <property type="entry name" value="Ser_Recombinase"/>
    <property type="match status" value="1"/>
</dbReference>
<dbReference type="Pfam" id="PF00239">
    <property type="entry name" value="Resolvase"/>
    <property type="match status" value="1"/>
</dbReference>
<evidence type="ECO:0000256" key="1">
    <source>
        <dbReference type="SAM" id="MobiDB-lite"/>
    </source>
</evidence>
<dbReference type="SUPFAM" id="SSF53041">
    <property type="entry name" value="Resolvase-like"/>
    <property type="match status" value="1"/>
</dbReference>
<reference evidence="3" key="1">
    <citation type="submission" date="2021-04" db="EMBL/GenBank/DDBJ databases">
        <title>Genomic sequence of Actinosynnema pretiosum subsp. pretiosum ATCC 31280 (C-14919).</title>
        <authorList>
            <person name="Bai L."/>
            <person name="Wang X."/>
            <person name="Xiao Y."/>
        </authorList>
    </citation>
    <scope>NUCLEOTIDE SEQUENCE</scope>
    <source>
        <strain evidence="3">ATCC 31280</strain>
    </source>
</reference>
<name>A0AA45L6P9_9PSEU</name>
<dbReference type="GO" id="GO:0000150">
    <property type="term" value="F:DNA strand exchange activity"/>
    <property type="evidence" value="ECO:0007669"/>
    <property type="project" value="InterPro"/>
</dbReference>
<dbReference type="InterPro" id="IPR036162">
    <property type="entry name" value="Resolvase-like_N_sf"/>
</dbReference>
<dbReference type="PANTHER" id="PTHR30461:SF23">
    <property type="entry name" value="DNA RECOMBINASE-RELATED"/>
    <property type="match status" value="1"/>
</dbReference>
<dbReference type="PROSITE" id="PS51737">
    <property type="entry name" value="RECOMBINASE_DNA_BIND"/>
    <property type="match status" value="1"/>
</dbReference>
<gene>
    <name evidence="3" type="ORF">KCV87_32815</name>
</gene>
<organism evidence="3 4">
    <name type="scientific">Actinosynnema pretiosum subsp. pretiosum</name>
    <dbReference type="NCBI Taxonomy" id="103721"/>
    <lineage>
        <taxon>Bacteria</taxon>
        <taxon>Bacillati</taxon>
        <taxon>Actinomycetota</taxon>
        <taxon>Actinomycetes</taxon>
        <taxon>Pseudonocardiales</taxon>
        <taxon>Pseudonocardiaceae</taxon>
        <taxon>Actinosynnema</taxon>
    </lineage>
</organism>
<dbReference type="AlphaFoldDB" id="A0AA45L6P9"/>
<dbReference type="EMBL" id="CP073249">
    <property type="protein sequence ID" value="QUF04073.1"/>
    <property type="molecule type" value="Genomic_DNA"/>
</dbReference>
<sequence length="525" mass="58970">MTAATPSRSSALADWLASTGEPDIPADAALAEGLRFIFYGRTSTREHQDPRTSRGWQFDVSCALVEGHGTIVGEYFEVGYSRQVPLHRRPQLKALLCHIAANPGRVDAVVVGEFERVFFNNAQVRALWAALSHYGVRLWLPEADGAVDFDSPEHQALLKLLALRSRHEVLLKLLALRSRHEVLRSRRRVMAAMRRQAVEQGRYLGGRPPYGYMLVDVGVHPNRALALRGVLLQQLAPNPDTAPVVKLIFVLRLAGRSAASIARELNERGVPSPSEADPERNPHRLGCGWSLRSVVEILRNPRYTGHQVWNRTSADRATCSPSGRRASVRNGHRDWVVSKRVTHPPLVSEQDFVAAQNIRSAKENAGDSEPIYGGRTYLLERRLQCAVCRRVMDSHWSHGRATYRCRHGYNSSHSRPEDAPRNLYLREDHLLDRIAAYLTTAGIADRPGPEQTARLVAELGFTFRCDENSVTPVRQALVSVRPRKTRKRPASSPVRRKDEMRLLLELMHDAEPRDRDEPDGHPRGG</sequence>
<dbReference type="Gene3D" id="3.90.1750.20">
    <property type="entry name" value="Putative Large Serine Recombinase, Chain B, Domain 2"/>
    <property type="match status" value="1"/>
</dbReference>
<accession>A0AA45L6P9</accession>
<dbReference type="SMART" id="SM00857">
    <property type="entry name" value="Resolvase"/>
    <property type="match status" value="1"/>
</dbReference>
<dbReference type="GO" id="GO:0003677">
    <property type="term" value="F:DNA binding"/>
    <property type="evidence" value="ECO:0007669"/>
    <property type="project" value="InterPro"/>
</dbReference>
<dbReference type="InterPro" id="IPR006119">
    <property type="entry name" value="Resolv_N"/>
</dbReference>
<dbReference type="InterPro" id="IPR050639">
    <property type="entry name" value="SSR_resolvase"/>
</dbReference>
<evidence type="ECO:0000313" key="3">
    <source>
        <dbReference type="EMBL" id="QUF04073.1"/>
    </source>
</evidence>